<evidence type="ECO:0000313" key="5">
    <source>
        <dbReference type="Proteomes" id="UP001597322"/>
    </source>
</evidence>
<dbReference type="InterPro" id="IPR058581">
    <property type="entry name" value="TM_HPP"/>
</dbReference>
<reference evidence="5" key="1">
    <citation type="journal article" date="2019" name="Int. J. Syst. Evol. Microbiol.">
        <title>The Global Catalogue of Microorganisms (GCM) 10K type strain sequencing project: providing services to taxonomists for standard genome sequencing and annotation.</title>
        <authorList>
            <consortium name="The Broad Institute Genomics Platform"/>
            <consortium name="The Broad Institute Genome Sequencing Center for Infectious Disease"/>
            <person name="Wu L."/>
            <person name="Ma J."/>
        </authorList>
    </citation>
    <scope>NUCLEOTIDE SEQUENCE [LARGE SCALE GENOMIC DNA]</scope>
    <source>
        <strain evidence="5">CG52</strain>
    </source>
</reference>
<dbReference type="PROSITE" id="PS51371">
    <property type="entry name" value="CBS"/>
    <property type="match status" value="2"/>
</dbReference>
<dbReference type="Gene3D" id="3.10.580.10">
    <property type="entry name" value="CBS-domain"/>
    <property type="match status" value="1"/>
</dbReference>
<feature type="transmembrane region" description="Helical" evidence="2">
    <location>
        <begin position="73"/>
        <end position="93"/>
    </location>
</feature>
<comment type="caution">
    <text evidence="4">The sequence shown here is derived from an EMBL/GenBank/DDBJ whole genome shotgun (WGS) entry which is preliminary data.</text>
</comment>
<keyword evidence="1" id="KW-0129">CBS domain</keyword>
<keyword evidence="2" id="KW-1133">Transmembrane helix</keyword>
<dbReference type="InterPro" id="IPR007065">
    <property type="entry name" value="HPP"/>
</dbReference>
<evidence type="ECO:0000259" key="3">
    <source>
        <dbReference type="PROSITE" id="PS51371"/>
    </source>
</evidence>
<evidence type="ECO:0000313" key="4">
    <source>
        <dbReference type="EMBL" id="MFD1747479.1"/>
    </source>
</evidence>
<feature type="domain" description="CBS" evidence="3">
    <location>
        <begin position="324"/>
        <end position="381"/>
    </location>
</feature>
<gene>
    <name evidence="4" type="ORF">ACFSE1_18575</name>
</gene>
<evidence type="ECO:0000256" key="1">
    <source>
        <dbReference type="PROSITE-ProRule" id="PRU00703"/>
    </source>
</evidence>
<protein>
    <submittedName>
        <fullName evidence="4">HPP family protein</fullName>
    </submittedName>
</protein>
<evidence type="ECO:0000256" key="2">
    <source>
        <dbReference type="SAM" id="Phobius"/>
    </source>
</evidence>
<dbReference type="SUPFAM" id="SSF54631">
    <property type="entry name" value="CBS-domain pair"/>
    <property type="match status" value="1"/>
</dbReference>
<dbReference type="EMBL" id="JBHUEQ010000039">
    <property type="protein sequence ID" value="MFD1747479.1"/>
    <property type="molecule type" value="Genomic_DNA"/>
</dbReference>
<feature type="transmembrane region" description="Helical" evidence="2">
    <location>
        <begin position="20"/>
        <end position="42"/>
    </location>
</feature>
<feature type="transmembrane region" description="Helical" evidence="2">
    <location>
        <begin position="140"/>
        <end position="161"/>
    </location>
</feature>
<dbReference type="PANTHER" id="PTHR33741">
    <property type="entry name" value="TRANSMEMBRANE PROTEIN DDB_G0269096-RELATED"/>
    <property type="match status" value="1"/>
</dbReference>
<keyword evidence="2" id="KW-0472">Membrane</keyword>
<accession>A0ABW4M9P4</accession>
<dbReference type="Proteomes" id="UP001597322">
    <property type="component" value="Unassembled WGS sequence"/>
</dbReference>
<organism evidence="4 5">
    <name type="scientific">Rhizobium helianthi</name>
    <dbReference type="NCBI Taxonomy" id="1132695"/>
    <lineage>
        <taxon>Bacteria</taxon>
        <taxon>Pseudomonadati</taxon>
        <taxon>Pseudomonadota</taxon>
        <taxon>Alphaproteobacteria</taxon>
        <taxon>Hyphomicrobiales</taxon>
        <taxon>Rhizobiaceae</taxon>
        <taxon>Rhizobium/Agrobacterium group</taxon>
        <taxon>Rhizobium</taxon>
    </lineage>
</organism>
<name>A0ABW4M9P4_9HYPH</name>
<dbReference type="InterPro" id="IPR046342">
    <property type="entry name" value="CBS_dom_sf"/>
</dbReference>
<dbReference type="Pfam" id="PF00571">
    <property type="entry name" value="CBS"/>
    <property type="match status" value="2"/>
</dbReference>
<keyword evidence="5" id="KW-1185">Reference proteome</keyword>
<dbReference type="SMART" id="SM00116">
    <property type="entry name" value="CBS"/>
    <property type="match status" value="2"/>
</dbReference>
<feature type="transmembrane region" description="Helical" evidence="2">
    <location>
        <begin position="100"/>
        <end position="120"/>
    </location>
</feature>
<feature type="domain" description="CBS" evidence="3">
    <location>
        <begin position="241"/>
        <end position="299"/>
    </location>
</feature>
<sequence length="385" mass="40529">MSFLHRLNPALVPVSGRERLRASLGALAGIFLTGLVSSIAIGSEAAMPLLVAPMGASAVLLFAAPASPLAQPWSIIGGNTVAALIGVSCVLFIPHPLIAACVAVAAAIAAMLMLNCLHPPSGAVALTAVLGGPAIHQAGYWFVLSPIAVNSLILLSVALFFNNLTGRRYPHASVKPVGAPVTADPLPSHRLGATQADIEAVIRDLDEVVDVSAEELDELFHRAQLRAFERQTRAITCADIMSRDVVAVESGSDLKSAWRLLMTRHVRVLPVVDGDGTLCGIIGLADFLRNSILSEAGTLKLGFGTRLAASLSGRALPRTVNDIMENEVRSALPETRISRLVSPLVDQGIDQIPVVDHDNRLVGIVSQSDLLAAVFQERLDQSAAF</sequence>
<feature type="transmembrane region" description="Helical" evidence="2">
    <location>
        <begin position="49"/>
        <end position="67"/>
    </location>
</feature>
<proteinExistence type="predicted"/>
<dbReference type="PANTHER" id="PTHR33741:SF5">
    <property type="entry name" value="TRANSMEMBRANE PROTEIN DDB_G0269096-RELATED"/>
    <property type="match status" value="1"/>
</dbReference>
<dbReference type="InterPro" id="IPR000644">
    <property type="entry name" value="CBS_dom"/>
</dbReference>
<dbReference type="Pfam" id="PF04982">
    <property type="entry name" value="TM_HPP"/>
    <property type="match status" value="1"/>
</dbReference>
<keyword evidence="2" id="KW-0812">Transmembrane</keyword>
<dbReference type="CDD" id="cd04600">
    <property type="entry name" value="CBS_pair_HPP_assoc"/>
    <property type="match status" value="1"/>
</dbReference>